<dbReference type="InterPro" id="IPR019410">
    <property type="entry name" value="Methyltransf_16"/>
</dbReference>
<evidence type="ECO:0000256" key="4">
    <source>
        <dbReference type="ARBA" id="ARBA00041867"/>
    </source>
</evidence>
<keyword evidence="7" id="KW-1185">Reference proteome</keyword>
<dbReference type="Gene3D" id="3.40.50.150">
    <property type="entry name" value="Vaccinia Virus protein VP39"/>
    <property type="match status" value="1"/>
</dbReference>
<dbReference type="GO" id="GO:0032259">
    <property type="term" value="P:methylation"/>
    <property type="evidence" value="ECO:0007669"/>
    <property type="project" value="UniProtKB-KW"/>
</dbReference>
<dbReference type="Proteomes" id="UP001378592">
    <property type="component" value="Unassembled WGS sequence"/>
</dbReference>
<dbReference type="GO" id="GO:0016279">
    <property type="term" value="F:protein-lysine N-methyltransferase activity"/>
    <property type="evidence" value="ECO:0007669"/>
    <property type="project" value="TreeGrafter"/>
</dbReference>
<evidence type="ECO:0000256" key="1">
    <source>
        <dbReference type="ARBA" id="ARBA00022603"/>
    </source>
</evidence>
<comment type="similarity">
    <text evidence="3">Belongs to the methyltransferase superfamily. ETFBKMT family.</text>
</comment>
<evidence type="ECO:0000313" key="7">
    <source>
        <dbReference type="Proteomes" id="UP001378592"/>
    </source>
</evidence>
<accession>A0AAN9ZGF7</accession>
<gene>
    <name evidence="6" type="ORF">R5R35_011326</name>
</gene>
<dbReference type="CDD" id="cd02440">
    <property type="entry name" value="AdoMet_MTases"/>
    <property type="match status" value="1"/>
</dbReference>
<evidence type="ECO:0000256" key="5">
    <source>
        <dbReference type="ARBA" id="ARBA00042266"/>
    </source>
</evidence>
<sequence length="243" mass="27360">MQIRLKIASQCWYMYGFFKTSVRYVMNADSAQVMEIEKLIKQYTCVTRNSLTPEIALHLITPSSSLWTSSIENIPFKDPFWAFYWPGGQALTRYILDNPDLVCGQRVLDVGSGCGASAIAAAMSNACTVTANDIDPVAGRAIMLNCDLNNVSISVNTKNIIGTPDDIADCILVGDMLYDEEFATILFNWLYMLRKKGKQILVGDPGRLPFIKYKNKFQCLIEYPLRDDDFTPGFSQVSIWKMK</sequence>
<dbReference type="AlphaFoldDB" id="A0AAN9ZGF7"/>
<dbReference type="SUPFAM" id="SSF53335">
    <property type="entry name" value="S-adenosyl-L-methionine-dependent methyltransferases"/>
    <property type="match status" value="1"/>
</dbReference>
<keyword evidence="2" id="KW-0808">Transferase</keyword>
<dbReference type="PANTHER" id="PTHR43648:SF1">
    <property type="entry name" value="ELECTRON TRANSFER FLAVOPROTEIN BETA SUBUNIT LYSINE METHYLTRANSFERASE"/>
    <property type="match status" value="1"/>
</dbReference>
<name>A0AAN9ZGF7_9ORTH</name>
<comment type="caution">
    <text evidence="6">The sequence shown here is derived from an EMBL/GenBank/DDBJ whole genome shotgun (WGS) entry which is preliminary data.</text>
</comment>
<evidence type="ECO:0000256" key="3">
    <source>
        <dbReference type="ARBA" id="ARBA00037932"/>
    </source>
</evidence>
<dbReference type="EMBL" id="JAZDUA010000015">
    <property type="protein sequence ID" value="KAK7873252.1"/>
    <property type="molecule type" value="Genomic_DNA"/>
</dbReference>
<dbReference type="InterPro" id="IPR029063">
    <property type="entry name" value="SAM-dependent_MTases_sf"/>
</dbReference>
<proteinExistence type="inferred from homology"/>
<evidence type="ECO:0000313" key="6">
    <source>
        <dbReference type="EMBL" id="KAK7873252.1"/>
    </source>
</evidence>
<dbReference type="PANTHER" id="PTHR43648">
    <property type="entry name" value="ELECTRON TRANSFER FLAVOPROTEIN BETA SUBUNIT LYSINE METHYLTRANSFERASE"/>
    <property type="match status" value="1"/>
</dbReference>
<organism evidence="6 7">
    <name type="scientific">Gryllus longicercus</name>
    <dbReference type="NCBI Taxonomy" id="2509291"/>
    <lineage>
        <taxon>Eukaryota</taxon>
        <taxon>Metazoa</taxon>
        <taxon>Ecdysozoa</taxon>
        <taxon>Arthropoda</taxon>
        <taxon>Hexapoda</taxon>
        <taxon>Insecta</taxon>
        <taxon>Pterygota</taxon>
        <taxon>Neoptera</taxon>
        <taxon>Polyneoptera</taxon>
        <taxon>Orthoptera</taxon>
        <taxon>Ensifera</taxon>
        <taxon>Gryllidea</taxon>
        <taxon>Grylloidea</taxon>
        <taxon>Gryllidae</taxon>
        <taxon>Gryllinae</taxon>
        <taxon>Gryllus</taxon>
    </lineage>
</organism>
<protein>
    <recommendedName>
        <fullName evidence="5">ETFB lysine methyltransferase</fullName>
    </recommendedName>
    <alternativeName>
        <fullName evidence="4">Protein N-lysine methyltransferase METTL20</fullName>
    </alternativeName>
</protein>
<reference evidence="6 7" key="1">
    <citation type="submission" date="2024-03" db="EMBL/GenBank/DDBJ databases">
        <title>The genome assembly and annotation of the cricket Gryllus longicercus Weissman &amp; Gray.</title>
        <authorList>
            <person name="Szrajer S."/>
            <person name="Gray D."/>
            <person name="Ylla G."/>
        </authorList>
    </citation>
    <scope>NUCLEOTIDE SEQUENCE [LARGE SCALE GENOMIC DNA]</scope>
    <source>
        <strain evidence="6">DAG 2021-001</strain>
        <tissue evidence="6">Whole body minus gut</tissue>
    </source>
</reference>
<dbReference type="GO" id="GO:0005759">
    <property type="term" value="C:mitochondrial matrix"/>
    <property type="evidence" value="ECO:0007669"/>
    <property type="project" value="TreeGrafter"/>
</dbReference>
<dbReference type="InterPro" id="IPR050078">
    <property type="entry name" value="Ribosomal_L11_MeTrfase_PrmA"/>
</dbReference>
<evidence type="ECO:0000256" key="2">
    <source>
        <dbReference type="ARBA" id="ARBA00022679"/>
    </source>
</evidence>
<dbReference type="Pfam" id="PF10294">
    <property type="entry name" value="Methyltransf_16"/>
    <property type="match status" value="1"/>
</dbReference>
<keyword evidence="1" id="KW-0489">Methyltransferase</keyword>